<proteinExistence type="predicted"/>
<organism evidence="3 4">
    <name type="scientific">Streptomyces chilikensis</name>
    <dbReference type="NCBI Taxonomy" id="1194079"/>
    <lineage>
        <taxon>Bacteria</taxon>
        <taxon>Bacillati</taxon>
        <taxon>Actinomycetota</taxon>
        <taxon>Actinomycetes</taxon>
        <taxon>Kitasatosporales</taxon>
        <taxon>Streptomycetaceae</taxon>
        <taxon>Streptomyces</taxon>
    </lineage>
</organism>
<accession>A0ABV3EHN9</accession>
<feature type="compositionally biased region" description="Basic residues" evidence="1">
    <location>
        <begin position="144"/>
        <end position="157"/>
    </location>
</feature>
<feature type="compositionally biased region" description="Basic and acidic residues" evidence="1">
    <location>
        <begin position="52"/>
        <end position="100"/>
    </location>
</feature>
<feature type="signal peptide" evidence="2">
    <location>
        <begin position="1"/>
        <end position="24"/>
    </location>
</feature>
<feature type="compositionally biased region" description="Low complexity" evidence="1">
    <location>
        <begin position="101"/>
        <end position="117"/>
    </location>
</feature>
<evidence type="ECO:0000256" key="2">
    <source>
        <dbReference type="SAM" id="SignalP"/>
    </source>
</evidence>
<reference evidence="3 4" key="1">
    <citation type="submission" date="2024-06" db="EMBL/GenBank/DDBJ databases">
        <title>The Natural Products Discovery Center: Release of the First 8490 Sequenced Strains for Exploring Actinobacteria Biosynthetic Diversity.</title>
        <authorList>
            <person name="Kalkreuter E."/>
            <person name="Kautsar S.A."/>
            <person name="Yang D."/>
            <person name="Bader C.D."/>
            <person name="Teijaro C.N."/>
            <person name="Fluegel L."/>
            <person name="Davis C.M."/>
            <person name="Simpson J.R."/>
            <person name="Lauterbach L."/>
            <person name="Steele A.D."/>
            <person name="Gui C."/>
            <person name="Meng S."/>
            <person name="Li G."/>
            <person name="Viehrig K."/>
            <person name="Ye F."/>
            <person name="Su P."/>
            <person name="Kiefer A.F."/>
            <person name="Nichols A."/>
            <person name="Cepeda A.J."/>
            <person name="Yan W."/>
            <person name="Fan B."/>
            <person name="Jiang Y."/>
            <person name="Adhikari A."/>
            <person name="Zheng C.-J."/>
            <person name="Schuster L."/>
            <person name="Cowan T.M."/>
            <person name="Smanski M.J."/>
            <person name="Chevrette M.G."/>
            <person name="De Carvalho L.P.S."/>
            <person name="Shen B."/>
        </authorList>
    </citation>
    <scope>NUCLEOTIDE SEQUENCE [LARGE SCALE GENOMIC DNA]</scope>
    <source>
        <strain evidence="3 4">NPDC048117</strain>
    </source>
</reference>
<feature type="region of interest" description="Disordered" evidence="1">
    <location>
        <begin position="25"/>
        <end position="161"/>
    </location>
</feature>
<dbReference type="Proteomes" id="UP001551584">
    <property type="component" value="Unassembled WGS sequence"/>
</dbReference>
<evidence type="ECO:0000256" key="1">
    <source>
        <dbReference type="SAM" id="MobiDB-lite"/>
    </source>
</evidence>
<evidence type="ECO:0000313" key="3">
    <source>
        <dbReference type="EMBL" id="MEU9575683.1"/>
    </source>
</evidence>
<dbReference type="RefSeq" id="WP_359267649.1">
    <property type="nucleotide sequence ID" value="NZ_JBEZNA010000001.1"/>
</dbReference>
<dbReference type="PROSITE" id="PS51257">
    <property type="entry name" value="PROKAR_LIPOPROTEIN"/>
    <property type="match status" value="1"/>
</dbReference>
<keyword evidence="2" id="KW-0732">Signal</keyword>
<name>A0ABV3EHN9_9ACTN</name>
<protein>
    <recommendedName>
        <fullName evidence="5">Lipoprotein</fullName>
    </recommendedName>
</protein>
<dbReference type="EMBL" id="JBEZNA010000001">
    <property type="protein sequence ID" value="MEU9575683.1"/>
    <property type="molecule type" value="Genomic_DNA"/>
</dbReference>
<evidence type="ECO:0008006" key="5">
    <source>
        <dbReference type="Google" id="ProtNLM"/>
    </source>
</evidence>
<gene>
    <name evidence="3" type="ORF">AB0D95_00015</name>
</gene>
<evidence type="ECO:0000313" key="4">
    <source>
        <dbReference type="Proteomes" id="UP001551584"/>
    </source>
</evidence>
<comment type="caution">
    <text evidence="3">The sequence shown here is derived from an EMBL/GenBank/DDBJ whole genome shotgun (WGS) entry which is preliminary data.</text>
</comment>
<feature type="chain" id="PRO_5046986908" description="Lipoprotein" evidence="2">
    <location>
        <begin position="25"/>
        <end position="189"/>
    </location>
</feature>
<sequence>MTRTRHLALALLTPLLVTGCVAVAPTVAPPPRDGTAGRGDRPAAERVVPPRAEGDLVESGREKSRKGKDKDENGGEGEGESKGDGKPREGKGKGKGEGPRLRAQGQGGPAARPPAVRRGAEGNRRAVPPPPRAGRTKPPAVRARPVRPRKHTGHRSAPRSGFRMGEWCRQAHGVASRDIVSLCHRAYGR</sequence>
<keyword evidence="4" id="KW-1185">Reference proteome</keyword>